<name>I7LHC0_9CAUD</name>
<proteinExistence type="predicted"/>
<gene>
    <name evidence="1" type="primary">g03</name>
    <name evidence="1" type="ORF">BN109_003</name>
</gene>
<evidence type="ECO:0000313" key="2">
    <source>
        <dbReference type="Proteomes" id="UP000002905"/>
    </source>
</evidence>
<protein>
    <submittedName>
        <fullName evidence="1">Uncharacterized protein</fullName>
    </submittedName>
</protein>
<dbReference type="RefSeq" id="YP_007236306.1">
    <property type="nucleotide sequence ID" value="NC_019911.2"/>
</dbReference>
<dbReference type="KEGG" id="vg:14295959"/>
<dbReference type="EMBL" id="HE956710">
    <property type="protein sequence ID" value="CCI88839.1"/>
    <property type="molecule type" value="Genomic_DNA"/>
</dbReference>
<dbReference type="GeneID" id="14295959"/>
<organism evidence="1 2">
    <name type="scientific">Yersinia phage phi80-18</name>
    <dbReference type="NCBI Taxonomy" id="1206559"/>
    <lineage>
        <taxon>Viruses</taxon>
        <taxon>Duplodnaviria</taxon>
        <taxon>Heunggongvirae</taxon>
        <taxon>Uroviricota</taxon>
        <taxon>Caudoviricetes</taxon>
        <taxon>Autographivirales</taxon>
        <taxon>Autonotataviridae</taxon>
        <taxon>Melnykvirinae</taxon>
        <taxon>Pokrovskaiavirus</taxon>
        <taxon>Pokrovskaiavirus pv8018</taxon>
    </lineage>
</organism>
<sequence length="63" mass="7074">MIKHTLATSFTLKVMNLDTDDSYTLYFDTQAELDAAVQAVRELASIINTTLRISISSTQDYDL</sequence>
<evidence type="ECO:0000313" key="1">
    <source>
        <dbReference type="EMBL" id="CCI88839.1"/>
    </source>
</evidence>
<reference evidence="1 2" key="1">
    <citation type="submission" date="2012-06" db="EMBL/GenBank/DDBJ databases">
        <title>Genomic characterization of five bacteriophages specific for Yersinia species.</title>
        <authorList>
            <person name="Skurnik M."/>
            <person name="Nawaz A."/>
            <person name="Happonen L."/>
            <person name="Butcher S."/>
            <person name="Mattinen L."/>
        </authorList>
    </citation>
    <scope>NUCLEOTIDE SEQUENCE [LARGE SCALE GENOMIC DNA]</scope>
</reference>
<keyword evidence="2" id="KW-1185">Reference proteome</keyword>
<dbReference type="Proteomes" id="UP000002905">
    <property type="component" value="Segment"/>
</dbReference>
<accession>I7LHC0</accession>